<comment type="caution">
    <text evidence="1">The sequence shown here is derived from an EMBL/GenBank/DDBJ whole genome shotgun (WGS) entry which is preliminary data.</text>
</comment>
<proteinExistence type="predicted"/>
<protein>
    <submittedName>
        <fullName evidence="1">Uncharacterized protein</fullName>
    </submittedName>
</protein>
<dbReference type="EMBL" id="BARW01041227">
    <property type="protein sequence ID" value="GAJ23249.1"/>
    <property type="molecule type" value="Genomic_DNA"/>
</dbReference>
<sequence length="50" mass="5700">MGLGNDLSEYIADETWEFSHSIRQVIRIAKMAKTKEEVDGLLEVIQKYSG</sequence>
<reference evidence="1" key="1">
    <citation type="journal article" date="2014" name="Front. Microbiol.">
        <title>High frequency of phylogenetically diverse reductive dehalogenase-homologous genes in deep subseafloor sedimentary metagenomes.</title>
        <authorList>
            <person name="Kawai M."/>
            <person name="Futagami T."/>
            <person name="Toyoda A."/>
            <person name="Takaki Y."/>
            <person name="Nishi S."/>
            <person name="Hori S."/>
            <person name="Arai W."/>
            <person name="Tsubouchi T."/>
            <person name="Morono Y."/>
            <person name="Uchiyama I."/>
            <person name="Ito T."/>
            <person name="Fujiyama A."/>
            <person name="Inagaki F."/>
            <person name="Takami H."/>
        </authorList>
    </citation>
    <scope>NUCLEOTIDE SEQUENCE</scope>
    <source>
        <strain evidence="1">Expedition CK06-06</strain>
    </source>
</reference>
<dbReference type="AlphaFoldDB" id="X1V0M2"/>
<organism evidence="1">
    <name type="scientific">marine sediment metagenome</name>
    <dbReference type="NCBI Taxonomy" id="412755"/>
    <lineage>
        <taxon>unclassified sequences</taxon>
        <taxon>metagenomes</taxon>
        <taxon>ecological metagenomes</taxon>
    </lineage>
</organism>
<accession>X1V0M2</accession>
<gene>
    <name evidence="1" type="ORF">S12H4_61859</name>
</gene>
<name>X1V0M2_9ZZZZ</name>
<evidence type="ECO:0000313" key="1">
    <source>
        <dbReference type="EMBL" id="GAJ23249.1"/>
    </source>
</evidence>